<feature type="chain" id="PRO_5046554300" evidence="6">
    <location>
        <begin position="25"/>
        <end position="395"/>
    </location>
</feature>
<evidence type="ECO:0000313" key="8">
    <source>
        <dbReference type="EMBL" id="MEU8134107.1"/>
    </source>
</evidence>
<protein>
    <submittedName>
        <fullName evidence="8">S41 family peptidase</fullName>
    </submittedName>
</protein>
<dbReference type="SUPFAM" id="SSF50156">
    <property type="entry name" value="PDZ domain-like"/>
    <property type="match status" value="1"/>
</dbReference>
<evidence type="ECO:0000259" key="7">
    <source>
        <dbReference type="PROSITE" id="PS50106"/>
    </source>
</evidence>
<dbReference type="Gene3D" id="2.30.42.10">
    <property type="match status" value="1"/>
</dbReference>
<proteinExistence type="inferred from homology"/>
<organism evidence="8 9">
    <name type="scientific">Streptodolium elevatio</name>
    <dbReference type="NCBI Taxonomy" id="3157996"/>
    <lineage>
        <taxon>Bacteria</taxon>
        <taxon>Bacillati</taxon>
        <taxon>Actinomycetota</taxon>
        <taxon>Actinomycetes</taxon>
        <taxon>Kitasatosporales</taxon>
        <taxon>Streptomycetaceae</taxon>
        <taxon>Streptodolium</taxon>
    </lineage>
</organism>
<dbReference type="InterPro" id="IPR036034">
    <property type="entry name" value="PDZ_sf"/>
</dbReference>
<dbReference type="InterPro" id="IPR004447">
    <property type="entry name" value="Peptidase_S41A"/>
</dbReference>
<dbReference type="Gene3D" id="3.30.750.44">
    <property type="match status" value="1"/>
</dbReference>
<dbReference type="InterPro" id="IPR005151">
    <property type="entry name" value="Tail-specific_protease"/>
</dbReference>
<dbReference type="CDD" id="cd07560">
    <property type="entry name" value="Peptidase_S41_CPP"/>
    <property type="match status" value="1"/>
</dbReference>
<keyword evidence="3" id="KW-0378">Hydrolase</keyword>
<feature type="domain" description="PDZ" evidence="7">
    <location>
        <begin position="108"/>
        <end position="167"/>
    </location>
</feature>
<dbReference type="SMART" id="SM00245">
    <property type="entry name" value="TSPc"/>
    <property type="match status" value="1"/>
</dbReference>
<evidence type="ECO:0000256" key="1">
    <source>
        <dbReference type="ARBA" id="ARBA00009179"/>
    </source>
</evidence>
<evidence type="ECO:0000256" key="4">
    <source>
        <dbReference type="ARBA" id="ARBA00022825"/>
    </source>
</evidence>
<feature type="region of interest" description="Disordered" evidence="5">
    <location>
        <begin position="358"/>
        <end position="379"/>
    </location>
</feature>
<dbReference type="RefSeq" id="WP_358352492.1">
    <property type="nucleotide sequence ID" value="NZ_JBEZFP010000022.1"/>
</dbReference>
<dbReference type="EMBL" id="JBEZFP010000022">
    <property type="protein sequence ID" value="MEU8134107.1"/>
    <property type="molecule type" value="Genomic_DNA"/>
</dbReference>
<comment type="caution">
    <text evidence="8">The sequence shown here is derived from an EMBL/GenBank/DDBJ whole genome shotgun (WGS) entry which is preliminary data.</text>
</comment>
<dbReference type="CDD" id="cd06782">
    <property type="entry name" value="cpPDZ_CPP-like"/>
    <property type="match status" value="1"/>
</dbReference>
<dbReference type="PANTHER" id="PTHR32060:SF30">
    <property type="entry name" value="CARBOXY-TERMINAL PROCESSING PROTEASE CTPA"/>
    <property type="match status" value="1"/>
</dbReference>
<evidence type="ECO:0000256" key="3">
    <source>
        <dbReference type="ARBA" id="ARBA00022801"/>
    </source>
</evidence>
<evidence type="ECO:0000256" key="2">
    <source>
        <dbReference type="ARBA" id="ARBA00022670"/>
    </source>
</evidence>
<keyword evidence="4" id="KW-0720">Serine protease</keyword>
<gene>
    <name evidence="8" type="ORF">AB0C36_11400</name>
</gene>
<dbReference type="InterPro" id="IPR029045">
    <property type="entry name" value="ClpP/crotonase-like_dom_sf"/>
</dbReference>
<sequence>MTSGRVRRRAALALAFGAALTTGAATGAWDGVGIPGPRPAEARPRVPQQLPPTQQPTQAPRGAPAGGALDGADLDADHAQGLLAVLDDRWAAYYPPGTAADHRERVDGTFPGVGLTVRQAEGAVHITYVTPGGPANRAGLVAGDTLAAVDSVPAAELGVAGVVARLRGPVGTTVTLTVASGGPPREVVVTRELLTGADVRVEPLDAAGTPVPVDGLVRIRVAGFGRGTADQVRTALAAKPAGVLLDLRGNPGGLIDEAASVASAFLRPGPVVGYDDGSGVRRELGAAAPPGDTATPVVVLVDGGSASAAEVVAAALRDRGRAVVVGSTTYGKGSVQAPTVLADGGVLELTVGGWYSPDGRSVEGRGVAPDIPAPSEAADARAREVLADLAEARGS</sequence>
<feature type="signal peptide" evidence="6">
    <location>
        <begin position="1"/>
        <end position="24"/>
    </location>
</feature>
<dbReference type="Pfam" id="PF17820">
    <property type="entry name" value="PDZ_6"/>
    <property type="match status" value="1"/>
</dbReference>
<dbReference type="Proteomes" id="UP001551482">
    <property type="component" value="Unassembled WGS sequence"/>
</dbReference>
<comment type="similarity">
    <text evidence="1">Belongs to the peptidase S41A family.</text>
</comment>
<reference evidence="8 9" key="1">
    <citation type="submission" date="2024-06" db="EMBL/GenBank/DDBJ databases">
        <title>The Natural Products Discovery Center: Release of the First 8490 Sequenced Strains for Exploring Actinobacteria Biosynthetic Diversity.</title>
        <authorList>
            <person name="Kalkreuter E."/>
            <person name="Kautsar S.A."/>
            <person name="Yang D."/>
            <person name="Bader C.D."/>
            <person name="Teijaro C.N."/>
            <person name="Fluegel L."/>
            <person name="Davis C.M."/>
            <person name="Simpson J.R."/>
            <person name="Lauterbach L."/>
            <person name="Steele A.D."/>
            <person name="Gui C."/>
            <person name="Meng S."/>
            <person name="Li G."/>
            <person name="Viehrig K."/>
            <person name="Ye F."/>
            <person name="Su P."/>
            <person name="Kiefer A.F."/>
            <person name="Nichols A."/>
            <person name="Cepeda A.J."/>
            <person name="Yan W."/>
            <person name="Fan B."/>
            <person name="Jiang Y."/>
            <person name="Adhikari A."/>
            <person name="Zheng C.-J."/>
            <person name="Schuster L."/>
            <person name="Cowan T.M."/>
            <person name="Smanski M.J."/>
            <person name="Chevrette M.G."/>
            <person name="De Carvalho L.P.S."/>
            <person name="Shen B."/>
        </authorList>
    </citation>
    <scope>NUCLEOTIDE SEQUENCE [LARGE SCALE GENOMIC DNA]</scope>
    <source>
        <strain evidence="8 9">NPDC048946</strain>
    </source>
</reference>
<dbReference type="Pfam" id="PF03572">
    <property type="entry name" value="Peptidase_S41"/>
    <property type="match status" value="1"/>
</dbReference>
<dbReference type="SMART" id="SM00228">
    <property type="entry name" value="PDZ"/>
    <property type="match status" value="1"/>
</dbReference>
<name>A0ABV3DFW1_9ACTN</name>
<dbReference type="Gene3D" id="3.90.226.10">
    <property type="entry name" value="2-enoyl-CoA Hydratase, Chain A, domain 1"/>
    <property type="match status" value="1"/>
</dbReference>
<dbReference type="SUPFAM" id="SSF52096">
    <property type="entry name" value="ClpP/crotonase"/>
    <property type="match status" value="1"/>
</dbReference>
<dbReference type="PROSITE" id="PS50106">
    <property type="entry name" value="PDZ"/>
    <property type="match status" value="1"/>
</dbReference>
<keyword evidence="6" id="KW-0732">Signal</keyword>
<keyword evidence="2" id="KW-0645">Protease</keyword>
<feature type="region of interest" description="Disordered" evidence="5">
    <location>
        <begin position="27"/>
        <end position="72"/>
    </location>
</feature>
<evidence type="ECO:0000313" key="9">
    <source>
        <dbReference type="Proteomes" id="UP001551482"/>
    </source>
</evidence>
<dbReference type="PANTHER" id="PTHR32060">
    <property type="entry name" value="TAIL-SPECIFIC PROTEASE"/>
    <property type="match status" value="1"/>
</dbReference>
<dbReference type="InterPro" id="IPR041489">
    <property type="entry name" value="PDZ_6"/>
</dbReference>
<evidence type="ECO:0000256" key="5">
    <source>
        <dbReference type="SAM" id="MobiDB-lite"/>
    </source>
</evidence>
<evidence type="ECO:0000256" key="6">
    <source>
        <dbReference type="SAM" id="SignalP"/>
    </source>
</evidence>
<dbReference type="InterPro" id="IPR001478">
    <property type="entry name" value="PDZ"/>
</dbReference>
<accession>A0ABV3DFW1</accession>
<keyword evidence="9" id="KW-1185">Reference proteome</keyword>